<feature type="compositionally biased region" description="Low complexity" evidence="6">
    <location>
        <begin position="26"/>
        <end position="35"/>
    </location>
</feature>
<accession>A0A1I8IKE9</accession>
<evidence type="ECO:0000259" key="7">
    <source>
        <dbReference type="PROSITE" id="PS50172"/>
    </source>
</evidence>
<keyword evidence="3" id="KW-0539">Nucleus</keyword>
<proteinExistence type="predicted"/>
<dbReference type="InterPro" id="IPR036420">
    <property type="entry name" value="BRCT_dom_sf"/>
</dbReference>
<feature type="domain" description="BRCT" evidence="7">
    <location>
        <begin position="164"/>
        <end position="250"/>
    </location>
</feature>
<comment type="subcellular location">
    <subcellularLocation>
        <location evidence="1">Nucleus</location>
    </subcellularLocation>
</comment>
<evidence type="ECO:0000256" key="3">
    <source>
        <dbReference type="ARBA" id="ARBA00023242"/>
    </source>
</evidence>
<evidence type="ECO:0000313" key="9">
    <source>
        <dbReference type="WBParaSite" id="maker-uti_cns_0013230-snap-gene-0.4-mRNA-1"/>
    </source>
</evidence>
<dbReference type="PROSITE" id="PS50172">
    <property type="entry name" value="BRCT"/>
    <property type="match status" value="2"/>
</dbReference>
<dbReference type="InterPro" id="IPR001357">
    <property type="entry name" value="BRCT_dom"/>
</dbReference>
<dbReference type="SMART" id="SM00292">
    <property type="entry name" value="BRCT"/>
    <property type="match status" value="3"/>
</dbReference>
<dbReference type="Gene3D" id="3.40.50.10190">
    <property type="entry name" value="BRCT domain"/>
    <property type="match status" value="4"/>
</dbReference>
<dbReference type="InterPro" id="IPR051579">
    <property type="entry name" value="DDR_Transcriptional_Reg"/>
</dbReference>
<evidence type="ECO:0000256" key="1">
    <source>
        <dbReference type="ARBA" id="ARBA00004123"/>
    </source>
</evidence>
<dbReference type="PANTHER" id="PTHR23196:SF1">
    <property type="entry name" value="PAX-INTERACTING PROTEIN 1"/>
    <property type="match status" value="1"/>
</dbReference>
<reference evidence="9" key="1">
    <citation type="submission" date="2016-11" db="UniProtKB">
        <authorList>
            <consortium name="WormBaseParasite"/>
        </authorList>
    </citation>
    <scope>IDENTIFICATION</scope>
</reference>
<dbReference type="CDD" id="cd17711">
    <property type="entry name" value="BRCT_PAXIP1_rpt3"/>
    <property type="match status" value="1"/>
</dbReference>
<dbReference type="SUPFAM" id="SSF52113">
    <property type="entry name" value="BRCT domain"/>
    <property type="match status" value="3"/>
</dbReference>
<organism evidence="8 9">
    <name type="scientific">Macrostomum lignano</name>
    <dbReference type="NCBI Taxonomy" id="282301"/>
    <lineage>
        <taxon>Eukaryota</taxon>
        <taxon>Metazoa</taxon>
        <taxon>Spiralia</taxon>
        <taxon>Lophotrochozoa</taxon>
        <taxon>Platyhelminthes</taxon>
        <taxon>Rhabditophora</taxon>
        <taxon>Macrostomorpha</taxon>
        <taxon>Macrostomida</taxon>
        <taxon>Macrostomidae</taxon>
        <taxon>Macrostomum</taxon>
    </lineage>
</organism>
<evidence type="ECO:0000313" key="8">
    <source>
        <dbReference type="Proteomes" id="UP000095280"/>
    </source>
</evidence>
<keyword evidence="2" id="KW-0227">DNA damage</keyword>
<evidence type="ECO:0000256" key="4">
    <source>
        <dbReference type="ARBA" id="ARBA00023858"/>
    </source>
</evidence>
<feature type="region of interest" description="Disordered" evidence="6">
    <location>
        <begin position="58"/>
        <end position="152"/>
    </location>
</feature>
<dbReference type="Pfam" id="PF00533">
    <property type="entry name" value="BRCT"/>
    <property type="match status" value="2"/>
</dbReference>
<evidence type="ECO:0000256" key="6">
    <source>
        <dbReference type="SAM" id="MobiDB-lite"/>
    </source>
</evidence>
<dbReference type="Pfam" id="PF12738">
    <property type="entry name" value="PTCB-BRCT"/>
    <property type="match status" value="1"/>
</dbReference>
<feature type="compositionally biased region" description="Low complexity" evidence="6">
    <location>
        <begin position="58"/>
        <end position="95"/>
    </location>
</feature>
<feature type="region of interest" description="Disordered" evidence="6">
    <location>
        <begin position="1"/>
        <end position="35"/>
    </location>
</feature>
<feature type="domain" description="BRCT" evidence="7">
    <location>
        <begin position="452"/>
        <end position="534"/>
    </location>
</feature>
<dbReference type="GO" id="GO:0044666">
    <property type="term" value="C:MLL3/4 complex"/>
    <property type="evidence" value="ECO:0007669"/>
    <property type="project" value="TreeGrafter"/>
</dbReference>
<evidence type="ECO:0000256" key="2">
    <source>
        <dbReference type="ARBA" id="ARBA00022763"/>
    </source>
</evidence>
<dbReference type="PANTHER" id="PTHR23196">
    <property type="entry name" value="PAX TRANSCRIPTION ACTIVATION DOMAIN INTERACTING PROTEIN"/>
    <property type="match status" value="1"/>
</dbReference>
<dbReference type="GO" id="GO:0006974">
    <property type="term" value="P:DNA damage response"/>
    <property type="evidence" value="ECO:0007669"/>
    <property type="project" value="UniProtKB-KW"/>
</dbReference>
<name>A0A1I8IKE9_9PLAT</name>
<protein>
    <recommendedName>
        <fullName evidence="4">PAX-interacting protein 1</fullName>
    </recommendedName>
    <alternativeName>
        <fullName evidence="5">PAX transactivation activation domain-interacting protein</fullName>
    </alternativeName>
</protein>
<dbReference type="WBParaSite" id="maker-uti_cns_0013230-snap-gene-0.4-mRNA-1">
    <property type="protein sequence ID" value="maker-uti_cns_0013230-snap-gene-0.4-mRNA-1"/>
    <property type="gene ID" value="maker-uti_cns_0013230-snap-gene-0.4"/>
</dbReference>
<dbReference type="Proteomes" id="UP000095280">
    <property type="component" value="Unplaced"/>
</dbReference>
<feature type="compositionally biased region" description="Basic residues" evidence="6">
    <location>
        <begin position="14"/>
        <end position="25"/>
    </location>
</feature>
<keyword evidence="8" id="KW-1185">Reference proteome</keyword>
<evidence type="ECO:0000256" key="5">
    <source>
        <dbReference type="ARBA" id="ARBA00030146"/>
    </source>
</evidence>
<feature type="compositionally biased region" description="Low complexity" evidence="6">
    <location>
        <begin position="131"/>
        <end position="141"/>
    </location>
</feature>
<dbReference type="AlphaFoldDB" id="A0A1I8IKE9"/>
<sequence>MQSPVSVAIQHQHQLQHHQLQHHQPQHPVHSGASVVVSSSAAAVAAAVAQQQQRQQQQAAMMAAKQHQQLQQHPQLPMPQHHQHQQPQQQQHHQPGVLIHQPPGPSAVLKPPTMIGGPAAPSIAHAQMHAQQQQQPSQQQQQPPPKPTYVGHDCPEKLPVDLCLLGCIFFVPAFNDCPKYKQHWLDRIEARGGVTVQRYSPDRVTHVLLECLTCDEYFVALQDKKRIVSMNWLAACITKGTMEPPTELQHLPCIVDRQSSPSYCRDQVFAIHGFAVDDRLKLYYMIKSLGARYSPVLCATVSVLVCKKGDTDVVHKARGLGIAVVNAKFVMDLYRGSFAILAKPVSDKYSRWDANKNNELMLAKGESEALMAPWTTPVHVTVEMLQAAVENRKLMNSGDKKRKLEEAQADSTGSVKRIKLELAGAVNRDPANSSAAAAVTQPVWQRPTDEPLLVAVSGLTKEDRTQCAQLCTKLGGRLLKDTESEKCQILVTPSLAVTPKLLLAVSSGVPIVNTDWLNESASAEAWLQPESFALSDTDGERQLGISLASVLESSRQKKLFSGYTFCLGPTCGGCGGAVRDDLIRKLININGGHIIERLPPADQCHSELAPKHLFVGTEEDCHCVHYLLRGKHGRLVAIQKVAIPYSTACVATTAASAATACGRCSSSLR</sequence>